<dbReference type="GO" id="GO:0006508">
    <property type="term" value="P:proteolysis"/>
    <property type="evidence" value="ECO:0007669"/>
    <property type="project" value="UniProtKB-KW"/>
</dbReference>
<keyword evidence="3 9" id="KW-0645">Protease</keyword>
<feature type="transmembrane region" description="Helical" evidence="9">
    <location>
        <begin position="121"/>
        <end position="140"/>
    </location>
</feature>
<evidence type="ECO:0000256" key="9">
    <source>
        <dbReference type="HAMAP-Rule" id="MF_00161"/>
    </source>
</evidence>
<evidence type="ECO:0000256" key="10">
    <source>
        <dbReference type="RuleBase" id="RU000594"/>
    </source>
</evidence>
<dbReference type="PANTHER" id="PTHR33695">
    <property type="entry name" value="LIPOPROTEIN SIGNAL PEPTIDASE"/>
    <property type="match status" value="1"/>
</dbReference>
<accession>A0A9D1KYB2</accession>
<reference evidence="12" key="2">
    <citation type="journal article" date="2021" name="PeerJ">
        <title>Extensive microbial diversity within the chicken gut microbiome revealed by metagenomics and culture.</title>
        <authorList>
            <person name="Gilroy R."/>
            <person name="Ravi A."/>
            <person name="Getino M."/>
            <person name="Pursley I."/>
            <person name="Horton D.L."/>
            <person name="Alikhan N.F."/>
            <person name="Baker D."/>
            <person name="Gharbi K."/>
            <person name="Hall N."/>
            <person name="Watson M."/>
            <person name="Adriaenssens E.M."/>
            <person name="Foster-Nyarko E."/>
            <person name="Jarju S."/>
            <person name="Secka A."/>
            <person name="Antonio M."/>
            <person name="Oren A."/>
            <person name="Chaudhuri R.R."/>
            <person name="La Ragione R."/>
            <person name="Hildebrand F."/>
            <person name="Pallen M.J."/>
        </authorList>
    </citation>
    <scope>NUCLEOTIDE SEQUENCE</scope>
    <source>
        <strain evidence="12">2830</strain>
    </source>
</reference>
<dbReference type="PANTHER" id="PTHR33695:SF1">
    <property type="entry name" value="LIPOPROTEIN SIGNAL PEPTIDASE"/>
    <property type="match status" value="1"/>
</dbReference>
<evidence type="ECO:0000256" key="5">
    <source>
        <dbReference type="ARBA" id="ARBA00022750"/>
    </source>
</evidence>
<dbReference type="GO" id="GO:0004190">
    <property type="term" value="F:aspartic-type endopeptidase activity"/>
    <property type="evidence" value="ECO:0007669"/>
    <property type="project" value="UniProtKB-UniRule"/>
</dbReference>
<dbReference type="PRINTS" id="PR00781">
    <property type="entry name" value="LIPOSIGPTASE"/>
</dbReference>
<dbReference type="GO" id="GO:0005886">
    <property type="term" value="C:plasma membrane"/>
    <property type="evidence" value="ECO:0007669"/>
    <property type="project" value="UniProtKB-SubCell"/>
</dbReference>
<feature type="active site" evidence="9">
    <location>
        <position position="111"/>
    </location>
</feature>
<comment type="subcellular location">
    <subcellularLocation>
        <location evidence="9">Cell membrane</location>
        <topology evidence="9">Multi-pass membrane protein</topology>
    </subcellularLocation>
</comment>
<dbReference type="AlphaFoldDB" id="A0A9D1KYB2"/>
<evidence type="ECO:0000256" key="8">
    <source>
        <dbReference type="ARBA" id="ARBA00023136"/>
    </source>
</evidence>
<comment type="pathway">
    <text evidence="9">Protein modification; lipoprotein biosynthesis (signal peptide cleavage).</text>
</comment>
<organism evidence="12 13">
    <name type="scientific">Candidatus Avidehalobacter gallistercoris</name>
    <dbReference type="NCBI Taxonomy" id="2840694"/>
    <lineage>
        <taxon>Bacteria</taxon>
        <taxon>Bacillati</taxon>
        <taxon>Bacillota</taxon>
        <taxon>Clostridia</taxon>
        <taxon>Eubacteriales</taxon>
        <taxon>Peptococcaceae</taxon>
        <taxon>Peptococcaceae incertae sedis</taxon>
        <taxon>Candidatus Avidehalobacter</taxon>
    </lineage>
</organism>
<evidence type="ECO:0000256" key="2">
    <source>
        <dbReference type="ARBA" id="ARBA00022475"/>
    </source>
</evidence>
<comment type="caution">
    <text evidence="12">The sequence shown here is derived from an EMBL/GenBank/DDBJ whole genome shotgun (WGS) entry which is preliminary data.</text>
</comment>
<dbReference type="EC" id="3.4.23.36" evidence="9"/>
<protein>
    <recommendedName>
        <fullName evidence="9">Lipoprotein signal peptidase</fullName>
        <ecNumber evidence="9">3.4.23.36</ecNumber>
    </recommendedName>
    <alternativeName>
        <fullName evidence="9">Prolipoprotein signal peptidase</fullName>
    </alternativeName>
    <alternativeName>
        <fullName evidence="9">Signal peptidase II</fullName>
        <shortName evidence="9">SPase II</shortName>
    </alternativeName>
</protein>
<evidence type="ECO:0000256" key="6">
    <source>
        <dbReference type="ARBA" id="ARBA00022801"/>
    </source>
</evidence>
<feature type="transmembrane region" description="Helical" evidence="9">
    <location>
        <begin position="58"/>
        <end position="76"/>
    </location>
</feature>
<name>A0A9D1KYB2_9FIRM</name>
<keyword evidence="4 9" id="KW-0812">Transmembrane</keyword>
<evidence type="ECO:0000256" key="4">
    <source>
        <dbReference type="ARBA" id="ARBA00022692"/>
    </source>
</evidence>
<keyword evidence="8 9" id="KW-0472">Membrane</keyword>
<feature type="active site" evidence="9">
    <location>
        <position position="125"/>
    </location>
</feature>
<gene>
    <name evidence="9 12" type="primary">lspA</name>
    <name evidence="12" type="ORF">IAB00_02840</name>
</gene>
<evidence type="ECO:0000313" key="12">
    <source>
        <dbReference type="EMBL" id="HIU10169.1"/>
    </source>
</evidence>
<evidence type="ECO:0000313" key="13">
    <source>
        <dbReference type="Proteomes" id="UP000824124"/>
    </source>
</evidence>
<evidence type="ECO:0000256" key="1">
    <source>
        <dbReference type="ARBA" id="ARBA00006139"/>
    </source>
</evidence>
<dbReference type="InterPro" id="IPR001872">
    <property type="entry name" value="Peptidase_A8"/>
</dbReference>
<keyword evidence="2 9" id="KW-1003">Cell membrane</keyword>
<keyword evidence="7 9" id="KW-1133">Transmembrane helix</keyword>
<comment type="similarity">
    <text evidence="1 9 11">Belongs to the peptidase A8 family.</text>
</comment>
<dbReference type="PROSITE" id="PS00855">
    <property type="entry name" value="SPASE_II"/>
    <property type="match status" value="1"/>
</dbReference>
<evidence type="ECO:0000256" key="11">
    <source>
        <dbReference type="RuleBase" id="RU004181"/>
    </source>
</evidence>
<comment type="function">
    <text evidence="9 10">This protein specifically catalyzes the removal of signal peptides from prolipoproteins.</text>
</comment>
<reference evidence="12" key="1">
    <citation type="submission" date="2020-10" db="EMBL/GenBank/DDBJ databases">
        <authorList>
            <person name="Gilroy R."/>
        </authorList>
    </citation>
    <scope>NUCLEOTIDE SEQUENCE</scope>
    <source>
        <strain evidence="12">2830</strain>
    </source>
</reference>
<dbReference type="NCBIfam" id="TIGR00077">
    <property type="entry name" value="lspA"/>
    <property type="match status" value="1"/>
</dbReference>
<comment type="caution">
    <text evidence="9">Lacks conserved residue(s) required for the propagation of feature annotation.</text>
</comment>
<evidence type="ECO:0000256" key="7">
    <source>
        <dbReference type="ARBA" id="ARBA00022989"/>
    </source>
</evidence>
<dbReference type="Pfam" id="PF01252">
    <property type="entry name" value="Peptidase_A8"/>
    <property type="match status" value="1"/>
</dbReference>
<dbReference type="HAMAP" id="MF_00161">
    <property type="entry name" value="LspA"/>
    <property type="match status" value="1"/>
</dbReference>
<keyword evidence="5 9" id="KW-0064">Aspartyl protease</keyword>
<keyword evidence="6 9" id="KW-0378">Hydrolase</keyword>
<comment type="catalytic activity">
    <reaction evidence="9 10">
        <text>Release of signal peptides from bacterial membrane prolipoproteins. Hydrolyzes -Xaa-Yaa-Zaa-|-(S,diacylglyceryl)Cys-, in which Xaa is hydrophobic (preferably Leu), and Yaa (Ala or Ser) and Zaa (Gly or Ala) have small, neutral side chains.</text>
        <dbReference type="EC" id="3.4.23.36"/>
    </reaction>
</comment>
<proteinExistence type="inferred from homology"/>
<sequence>MLYLLVLLLGLAIDQLTKWLIMSNLPLNGGFDVIFGLLRIHYVQNTGAAWSMFSENTLALAVFSLFVLVLLGVWFYKTPQAEIGQRLSLVVIMSGALGNMIDRFRLGYVVDFIQLPHWPVFNVADMLLCCGVAGLAFLLLKDEFKPKSEEAGHE</sequence>
<evidence type="ECO:0000256" key="3">
    <source>
        <dbReference type="ARBA" id="ARBA00022670"/>
    </source>
</evidence>
<dbReference type="EMBL" id="DVMH01000018">
    <property type="protein sequence ID" value="HIU10169.1"/>
    <property type="molecule type" value="Genomic_DNA"/>
</dbReference>
<dbReference type="Proteomes" id="UP000824124">
    <property type="component" value="Unassembled WGS sequence"/>
</dbReference>